<accession>A0A6A4KS57</accession>
<name>A0A6A4KS57_9ERIC</name>
<feature type="non-terminal residue" evidence="4">
    <location>
        <position position="1"/>
    </location>
</feature>
<evidence type="ECO:0000313" key="5">
    <source>
        <dbReference type="Proteomes" id="UP000428333"/>
    </source>
</evidence>
<dbReference type="OrthoDB" id="1785328at2759"/>
<evidence type="ECO:0000313" key="4">
    <source>
        <dbReference type="EMBL" id="KAE9448390.1"/>
    </source>
</evidence>
<proteinExistence type="predicted"/>
<dbReference type="AlphaFoldDB" id="A0A6A4KS57"/>
<feature type="coiled-coil region" evidence="1">
    <location>
        <begin position="109"/>
        <end position="136"/>
    </location>
</feature>
<dbReference type="Pfam" id="PF14303">
    <property type="entry name" value="NAM-associated"/>
    <property type="match status" value="1"/>
</dbReference>
<keyword evidence="5" id="KW-1185">Reference proteome</keyword>
<feature type="region of interest" description="Disordered" evidence="2">
    <location>
        <begin position="38"/>
        <end position="77"/>
    </location>
</feature>
<comment type="caution">
    <text evidence="4">The sequence shown here is derived from an EMBL/GenBank/DDBJ whole genome shotgun (WGS) entry which is preliminary data.</text>
</comment>
<gene>
    <name evidence="4" type="ORF">C3L33_19711</name>
</gene>
<feature type="domain" description="No apical meristem-associated C-terminal" evidence="3">
    <location>
        <begin position="40"/>
        <end position="166"/>
    </location>
</feature>
<evidence type="ECO:0000256" key="2">
    <source>
        <dbReference type="SAM" id="MobiDB-lite"/>
    </source>
</evidence>
<sequence length="174" mass="19968">MTEQNEIDLVKRHYKDTEKKSFSNLDCCWAILEHKSPDFSQVPNTATTNADSTPTSGGSVQSPRNRPSGCKALKAKQLKTKKTKGEECEFLNLMEKSNQTTANKEGRRAEMEARRVASLERNMANEERRVALEERKTTMKEKEMEARIMQMDLDLVQDPQMKAYYQYDVPIGVQ</sequence>
<reference evidence="4 5" key="1">
    <citation type="journal article" date="2019" name="Genome Biol. Evol.">
        <title>The Rhododendron genome and chromosomal organization provide insight into shared whole-genome duplications across the heath family (Ericaceae).</title>
        <authorList>
            <person name="Soza V.L."/>
            <person name="Lindsley D."/>
            <person name="Waalkes A."/>
            <person name="Ramage E."/>
            <person name="Patwardhan R.P."/>
            <person name="Burton J.N."/>
            <person name="Adey A."/>
            <person name="Kumar A."/>
            <person name="Qiu R."/>
            <person name="Shendure J."/>
            <person name="Hall B."/>
        </authorList>
    </citation>
    <scope>NUCLEOTIDE SEQUENCE [LARGE SCALE GENOMIC DNA]</scope>
    <source>
        <strain evidence="4">RSF 1966-606</strain>
    </source>
</reference>
<protein>
    <recommendedName>
        <fullName evidence="3">No apical meristem-associated C-terminal domain-containing protein</fullName>
    </recommendedName>
</protein>
<dbReference type="EMBL" id="QEFC01003429">
    <property type="protein sequence ID" value="KAE9448390.1"/>
    <property type="molecule type" value="Genomic_DNA"/>
</dbReference>
<dbReference type="Proteomes" id="UP000428333">
    <property type="component" value="Linkage Group LG12"/>
</dbReference>
<keyword evidence="1" id="KW-0175">Coiled coil</keyword>
<feature type="compositionally biased region" description="Polar residues" evidence="2">
    <location>
        <begin position="38"/>
        <end position="65"/>
    </location>
</feature>
<organism evidence="4 5">
    <name type="scientific">Rhododendron williamsianum</name>
    <dbReference type="NCBI Taxonomy" id="262921"/>
    <lineage>
        <taxon>Eukaryota</taxon>
        <taxon>Viridiplantae</taxon>
        <taxon>Streptophyta</taxon>
        <taxon>Embryophyta</taxon>
        <taxon>Tracheophyta</taxon>
        <taxon>Spermatophyta</taxon>
        <taxon>Magnoliopsida</taxon>
        <taxon>eudicotyledons</taxon>
        <taxon>Gunneridae</taxon>
        <taxon>Pentapetalae</taxon>
        <taxon>asterids</taxon>
        <taxon>Ericales</taxon>
        <taxon>Ericaceae</taxon>
        <taxon>Ericoideae</taxon>
        <taxon>Rhodoreae</taxon>
        <taxon>Rhododendron</taxon>
    </lineage>
</organism>
<evidence type="ECO:0000256" key="1">
    <source>
        <dbReference type="SAM" id="Coils"/>
    </source>
</evidence>
<evidence type="ECO:0000259" key="3">
    <source>
        <dbReference type="Pfam" id="PF14303"/>
    </source>
</evidence>
<dbReference type="InterPro" id="IPR029466">
    <property type="entry name" value="NAM-associated_C"/>
</dbReference>